<dbReference type="EMBL" id="JFZV01000003">
    <property type="protein sequence ID" value="KDN15244.1"/>
    <property type="molecule type" value="Genomic_DNA"/>
</dbReference>
<keyword evidence="3" id="KW-1185">Reference proteome</keyword>
<evidence type="ECO:0000256" key="1">
    <source>
        <dbReference type="SAM" id="Coils"/>
    </source>
</evidence>
<protein>
    <submittedName>
        <fullName evidence="2">UDP-n-acetylglucosamine-peptide-n-acetylglucosaminyltransferase</fullName>
    </submittedName>
</protein>
<keyword evidence="2" id="KW-0328">Glycosyltransferase</keyword>
<dbReference type="AlphaFoldDB" id="A0A836MR64"/>
<reference evidence="2 3" key="1">
    <citation type="submission" date="2014-03" db="EMBL/GenBank/DDBJ databases">
        <title>The genomes of two eusocial bee gut symbionts.</title>
        <authorList>
            <person name="Kwong W.K."/>
            <person name="Engel P."/>
            <person name="Koch H."/>
            <person name="Moran N.A."/>
        </authorList>
    </citation>
    <scope>NUCLEOTIDE SEQUENCE [LARGE SCALE GENOMIC DNA]</scope>
    <source>
        <strain evidence="3">wkB29</strain>
    </source>
</reference>
<keyword evidence="2" id="KW-0808">Transferase</keyword>
<organism evidence="2 3">
    <name type="scientific">Snodgrassella communis</name>
    <dbReference type="NCBI Taxonomy" id="2946699"/>
    <lineage>
        <taxon>Bacteria</taxon>
        <taxon>Pseudomonadati</taxon>
        <taxon>Pseudomonadota</taxon>
        <taxon>Betaproteobacteria</taxon>
        <taxon>Neisseriales</taxon>
        <taxon>Neisseriaceae</taxon>
        <taxon>Snodgrassella</taxon>
    </lineage>
</organism>
<name>A0A836MR64_9NEIS</name>
<accession>A0A836MR64</accession>
<comment type="caution">
    <text evidence="2">The sequence shown here is derived from an EMBL/GenBank/DDBJ whole genome shotgun (WGS) entry which is preliminary data.</text>
</comment>
<keyword evidence="1" id="KW-0175">Coiled coil</keyword>
<evidence type="ECO:0000313" key="2">
    <source>
        <dbReference type="EMBL" id="KDN15244.1"/>
    </source>
</evidence>
<sequence length="298" mass="35215">MNDPSENQVLTNWLNITNNSDNEIKSFLASFSFNHNSLNQFRLYGNEDNILGSGVSIAFNQSFFGWDTERSINNKKIEMKNNSSFPSYQFDKLKTNSDKIENNNDYSLHSLPLYRCLYFDPKTEYMSLAKRNKQSFYLEMCDEKKETAAIDDEWERYIDALNEEEKIKIIRKQLKEIKKLMEELLEDKELQKIPNLEQLLSLAVLPISCLIKHAAFEDEDECRMIYITHIGDENIVEPQDYQSANSLYVEYTNVENYIDNIYLGPQCKLPHKLWLQNHFKKKLQGKQIKLIKFEMPLR</sequence>
<proteinExistence type="predicted"/>
<dbReference type="GO" id="GO:0016757">
    <property type="term" value="F:glycosyltransferase activity"/>
    <property type="evidence" value="ECO:0007669"/>
    <property type="project" value="UniProtKB-KW"/>
</dbReference>
<dbReference type="Proteomes" id="UP000027170">
    <property type="component" value="Unassembled WGS sequence"/>
</dbReference>
<evidence type="ECO:0000313" key="3">
    <source>
        <dbReference type="Proteomes" id="UP000027170"/>
    </source>
</evidence>
<feature type="coiled-coil region" evidence="1">
    <location>
        <begin position="160"/>
        <end position="191"/>
    </location>
</feature>
<gene>
    <name evidence="2" type="ORF">SALWKB29_0870</name>
</gene>